<dbReference type="RefSeq" id="WP_369744534.1">
    <property type="nucleotide sequence ID" value="NZ_CP165735.1"/>
</dbReference>
<keyword evidence="1" id="KW-0802">TPR repeat</keyword>
<feature type="compositionally biased region" description="Polar residues" evidence="2">
    <location>
        <begin position="175"/>
        <end position="197"/>
    </location>
</feature>
<evidence type="ECO:0008006" key="4">
    <source>
        <dbReference type="Google" id="ProtNLM"/>
    </source>
</evidence>
<name>A0AB39YIR9_9MICC</name>
<organism evidence="3">
    <name type="scientific">Paenarthrobacter sp. AMU7</name>
    <dbReference type="NCBI Taxonomy" id="3162492"/>
    <lineage>
        <taxon>Bacteria</taxon>
        <taxon>Bacillati</taxon>
        <taxon>Actinomycetota</taxon>
        <taxon>Actinomycetes</taxon>
        <taxon>Micrococcales</taxon>
        <taxon>Micrococcaceae</taxon>
        <taxon>Paenarthrobacter</taxon>
    </lineage>
</organism>
<sequence>MTHDVRRRRLRLTLWSAPAALLALAVAAKLLGVGVLGGAAAESYAAGQENDVARAASWLHVANFVEPHKASFASGDARVLAGDFAAAREEFETALRLGPGDDECKVRVNLVLSIEKLGDAAGDGDAAARLLAEGLAVAEASPPQCHAVGPANAAGEGAALDAAEDRLTNKIAEGKTQSGTAQQPSGESPSTPPQEQLKQLEESAQRAQRERSEGQERGEYLRSPDDGPHVDRPW</sequence>
<feature type="compositionally biased region" description="Basic and acidic residues" evidence="2">
    <location>
        <begin position="198"/>
        <end position="234"/>
    </location>
</feature>
<dbReference type="AlphaFoldDB" id="A0AB39YIR9"/>
<feature type="region of interest" description="Disordered" evidence="2">
    <location>
        <begin position="175"/>
        <end position="234"/>
    </location>
</feature>
<proteinExistence type="predicted"/>
<protein>
    <recommendedName>
        <fullName evidence="4">Tetratricopeptide repeat protein</fullName>
    </recommendedName>
</protein>
<reference evidence="3" key="1">
    <citation type="submission" date="2024-07" db="EMBL/GenBank/DDBJ databases">
        <authorList>
            <person name="Li J."/>
            <person name="Wei H."/>
            <person name="Ma J."/>
        </authorList>
    </citation>
    <scope>NUCLEOTIDE SEQUENCE</scope>
    <source>
        <strain evidence="3">AMU7</strain>
    </source>
</reference>
<feature type="repeat" description="TPR" evidence="1">
    <location>
        <begin position="68"/>
        <end position="101"/>
    </location>
</feature>
<gene>
    <name evidence="3" type="ORF">ABQM86_12175</name>
</gene>
<evidence type="ECO:0000313" key="3">
    <source>
        <dbReference type="EMBL" id="XDV69749.1"/>
    </source>
</evidence>
<evidence type="ECO:0000256" key="2">
    <source>
        <dbReference type="SAM" id="MobiDB-lite"/>
    </source>
</evidence>
<dbReference type="InterPro" id="IPR019734">
    <property type="entry name" value="TPR_rpt"/>
</dbReference>
<accession>A0AB39YIR9</accession>
<dbReference type="EMBL" id="CP165735">
    <property type="protein sequence ID" value="XDV69749.1"/>
    <property type="molecule type" value="Genomic_DNA"/>
</dbReference>
<evidence type="ECO:0000256" key="1">
    <source>
        <dbReference type="PROSITE-ProRule" id="PRU00339"/>
    </source>
</evidence>
<dbReference type="PROSITE" id="PS50005">
    <property type="entry name" value="TPR"/>
    <property type="match status" value="1"/>
</dbReference>